<gene>
    <name evidence="1" type="ORF">GKE97_02895</name>
</gene>
<evidence type="ECO:0000313" key="2">
    <source>
        <dbReference type="Proteomes" id="UP000434475"/>
    </source>
</evidence>
<proteinExistence type="predicted"/>
<comment type="caution">
    <text evidence="1">The sequence shown here is derived from an EMBL/GenBank/DDBJ whole genome shotgun (WGS) entry which is preliminary data.</text>
</comment>
<organism evidence="1 2">
    <name type="scientific">Flavonifractor plautii</name>
    <name type="common">Fusobacterium plautii</name>
    <dbReference type="NCBI Taxonomy" id="292800"/>
    <lineage>
        <taxon>Bacteria</taxon>
        <taxon>Bacillati</taxon>
        <taxon>Bacillota</taxon>
        <taxon>Clostridia</taxon>
        <taxon>Eubacteriales</taxon>
        <taxon>Oscillospiraceae</taxon>
        <taxon>Flavonifractor</taxon>
    </lineage>
</organism>
<protein>
    <submittedName>
        <fullName evidence="1">Uncharacterized protein</fullName>
    </submittedName>
</protein>
<dbReference type="Proteomes" id="UP000434475">
    <property type="component" value="Unassembled WGS sequence"/>
</dbReference>
<evidence type="ECO:0000313" key="1">
    <source>
        <dbReference type="EMBL" id="MSB18461.1"/>
    </source>
</evidence>
<sequence>MDEQEFYYDVSYQRTKEGPVGAMRRSKLEDVAEWLKNDKAGLHFVIILRMPGSPEGLPDREV</sequence>
<reference evidence="1 2" key="1">
    <citation type="journal article" date="2019" name="Nat. Med.">
        <title>A library of human gut bacterial isolates paired with longitudinal multiomics data enables mechanistic microbiome research.</title>
        <authorList>
            <person name="Poyet M."/>
            <person name="Groussin M."/>
            <person name="Gibbons S.M."/>
            <person name="Avila-Pacheco J."/>
            <person name="Jiang X."/>
            <person name="Kearney S.M."/>
            <person name="Perrotta A.R."/>
            <person name="Berdy B."/>
            <person name="Zhao S."/>
            <person name="Lieberman T.D."/>
            <person name="Swanson P.K."/>
            <person name="Smith M."/>
            <person name="Roesemann S."/>
            <person name="Alexander J.E."/>
            <person name="Rich S.A."/>
            <person name="Livny J."/>
            <person name="Vlamakis H."/>
            <person name="Clish C."/>
            <person name="Bullock K."/>
            <person name="Deik A."/>
            <person name="Scott J."/>
            <person name="Pierce K.A."/>
            <person name="Xavier R.J."/>
            <person name="Alm E.J."/>
        </authorList>
    </citation>
    <scope>NUCLEOTIDE SEQUENCE [LARGE SCALE GENOMIC DNA]</scope>
    <source>
        <strain evidence="1 2">BIOML-A2</strain>
    </source>
</reference>
<name>A0A6I2QXE5_FLAPL</name>
<dbReference type="RefSeq" id="WP_172697224.1">
    <property type="nucleotide sequence ID" value="NZ_WKPR01000003.1"/>
</dbReference>
<dbReference type="AlphaFoldDB" id="A0A6I2QXE5"/>
<dbReference type="EMBL" id="WKPR01000003">
    <property type="protein sequence ID" value="MSB18461.1"/>
    <property type="molecule type" value="Genomic_DNA"/>
</dbReference>
<accession>A0A6I2QXE5</accession>